<gene>
    <name evidence="1" type="ORF">GCM10025780_28340</name>
</gene>
<evidence type="ECO:0000313" key="2">
    <source>
        <dbReference type="Proteomes" id="UP001501295"/>
    </source>
</evidence>
<evidence type="ECO:0008006" key="3">
    <source>
        <dbReference type="Google" id="ProtNLM"/>
    </source>
</evidence>
<evidence type="ECO:0000313" key="1">
    <source>
        <dbReference type="EMBL" id="GAA4681294.1"/>
    </source>
</evidence>
<comment type="caution">
    <text evidence="1">The sequence shown here is derived from an EMBL/GenBank/DDBJ whole genome shotgun (WGS) entry which is preliminary data.</text>
</comment>
<name>A0ABP8W761_9MICO</name>
<sequence>MKKSKRSAEPDPIDPEVVRVAVADGLLIARSAATIGVANRIIMRALREQEPFDRGETSAAARDELGRLASEQEELAERMIDTRSRALKSRGRSKHQFDYRPDDNSALALRQTIYSTIGTELRALTEDEGYIFDIVTSARDRAWNDIGSAVVSQVSAAEVKPDGDYDSLRDERIRQLLDVDLAGLLNSGGDPA</sequence>
<accession>A0ABP8W761</accession>
<reference evidence="2" key="1">
    <citation type="journal article" date="2019" name="Int. J. Syst. Evol. Microbiol.">
        <title>The Global Catalogue of Microorganisms (GCM) 10K type strain sequencing project: providing services to taxonomists for standard genome sequencing and annotation.</title>
        <authorList>
            <consortium name="The Broad Institute Genomics Platform"/>
            <consortium name="The Broad Institute Genome Sequencing Center for Infectious Disease"/>
            <person name="Wu L."/>
            <person name="Ma J."/>
        </authorList>
    </citation>
    <scope>NUCLEOTIDE SEQUENCE [LARGE SCALE GENOMIC DNA]</scope>
    <source>
        <strain evidence="2">JCM 18956</strain>
    </source>
</reference>
<dbReference type="EMBL" id="BAABLM010000005">
    <property type="protein sequence ID" value="GAA4681294.1"/>
    <property type="molecule type" value="Genomic_DNA"/>
</dbReference>
<protein>
    <recommendedName>
        <fullName evidence="3">Asparagine synthase</fullName>
    </recommendedName>
</protein>
<dbReference type="Proteomes" id="UP001501295">
    <property type="component" value="Unassembled WGS sequence"/>
</dbReference>
<organism evidence="1 2">
    <name type="scientific">Frondihabitans cladoniiphilus</name>
    <dbReference type="NCBI Taxonomy" id="715785"/>
    <lineage>
        <taxon>Bacteria</taxon>
        <taxon>Bacillati</taxon>
        <taxon>Actinomycetota</taxon>
        <taxon>Actinomycetes</taxon>
        <taxon>Micrococcales</taxon>
        <taxon>Microbacteriaceae</taxon>
        <taxon>Frondihabitans</taxon>
    </lineage>
</organism>
<dbReference type="RefSeq" id="WP_345376559.1">
    <property type="nucleotide sequence ID" value="NZ_BAABLM010000005.1"/>
</dbReference>
<proteinExistence type="predicted"/>
<keyword evidence="2" id="KW-1185">Reference proteome</keyword>